<accession>A0AAE3YV13</accession>
<dbReference type="EMBL" id="JAVDYB010000001">
    <property type="protein sequence ID" value="MDR7278934.1"/>
    <property type="molecule type" value="Genomic_DNA"/>
</dbReference>
<evidence type="ECO:0000313" key="2">
    <source>
        <dbReference type="EMBL" id="MDR7278934.1"/>
    </source>
</evidence>
<organism evidence="2 3">
    <name type="scientific">Catenuloplanes atrovinosus</name>
    <dbReference type="NCBI Taxonomy" id="137266"/>
    <lineage>
        <taxon>Bacteria</taxon>
        <taxon>Bacillati</taxon>
        <taxon>Actinomycetota</taxon>
        <taxon>Actinomycetes</taxon>
        <taxon>Micromonosporales</taxon>
        <taxon>Micromonosporaceae</taxon>
        <taxon>Catenuloplanes</taxon>
    </lineage>
</organism>
<reference evidence="2" key="1">
    <citation type="submission" date="2023-07" db="EMBL/GenBank/DDBJ databases">
        <title>Sequencing the genomes of 1000 actinobacteria strains.</title>
        <authorList>
            <person name="Klenk H.-P."/>
        </authorList>
    </citation>
    <scope>NUCLEOTIDE SEQUENCE</scope>
    <source>
        <strain evidence="2">DSM 44707</strain>
    </source>
</reference>
<feature type="region of interest" description="Disordered" evidence="1">
    <location>
        <begin position="1"/>
        <end position="22"/>
    </location>
</feature>
<name>A0AAE3YV13_9ACTN</name>
<protein>
    <submittedName>
        <fullName evidence="2">Uncharacterized protein</fullName>
    </submittedName>
</protein>
<keyword evidence="3" id="KW-1185">Reference proteome</keyword>
<dbReference type="AlphaFoldDB" id="A0AAE3YV13"/>
<comment type="caution">
    <text evidence="2">The sequence shown here is derived from an EMBL/GenBank/DDBJ whole genome shotgun (WGS) entry which is preliminary data.</text>
</comment>
<evidence type="ECO:0000313" key="3">
    <source>
        <dbReference type="Proteomes" id="UP001183643"/>
    </source>
</evidence>
<dbReference type="Proteomes" id="UP001183643">
    <property type="component" value="Unassembled WGS sequence"/>
</dbReference>
<sequence length="88" mass="8934">MTQPTGATPTAPAPDAAAREHLAEQAKEYGTYVATTDIYVGMALAYREGDPVPVSNVEAHGYEKNGLVAKTGTKAAAVAAGTAEKGGK</sequence>
<dbReference type="RefSeq" id="WP_310372151.1">
    <property type="nucleotide sequence ID" value="NZ_JAVDYB010000001.1"/>
</dbReference>
<gene>
    <name evidence="2" type="ORF">J2S41_005712</name>
</gene>
<proteinExistence type="predicted"/>
<feature type="compositionally biased region" description="Low complexity" evidence="1">
    <location>
        <begin position="1"/>
        <end position="16"/>
    </location>
</feature>
<evidence type="ECO:0000256" key="1">
    <source>
        <dbReference type="SAM" id="MobiDB-lite"/>
    </source>
</evidence>